<proteinExistence type="predicted"/>
<name>S0KK57_9ENTE</name>
<dbReference type="InterPro" id="IPR001763">
    <property type="entry name" value="Rhodanese-like_dom"/>
</dbReference>
<gene>
    <name evidence="2" type="ORF">I568_02212</name>
</gene>
<protein>
    <recommendedName>
        <fullName evidence="1">Rhodanese domain-containing protein</fullName>
    </recommendedName>
</protein>
<comment type="caution">
    <text evidence="2">The sequence shown here is derived from an EMBL/GenBank/DDBJ whole genome shotgun (WGS) entry which is preliminary data.</text>
</comment>
<dbReference type="eggNOG" id="COG0607">
    <property type="taxonomic scope" value="Bacteria"/>
</dbReference>
<dbReference type="Gene3D" id="3.40.250.10">
    <property type="entry name" value="Rhodanese-like domain"/>
    <property type="match status" value="1"/>
</dbReference>
<dbReference type="Proteomes" id="UP000014113">
    <property type="component" value="Unassembled WGS sequence"/>
</dbReference>
<dbReference type="OrthoDB" id="9800872at2"/>
<evidence type="ECO:0000259" key="1">
    <source>
        <dbReference type="PROSITE" id="PS50206"/>
    </source>
</evidence>
<feature type="domain" description="Rhodanese" evidence="1">
    <location>
        <begin position="21"/>
        <end position="103"/>
    </location>
</feature>
<dbReference type="PATRIC" id="fig|1121865.3.peg.1850"/>
<dbReference type="InterPro" id="IPR036873">
    <property type="entry name" value="Rhodanese-like_dom_sf"/>
</dbReference>
<reference evidence="2 3" key="1">
    <citation type="submission" date="2013-03" db="EMBL/GenBank/DDBJ databases">
        <title>The Genome Sequence of Enterococcus columbae ATCC_51263 (PacBio/Illumina hybrid assembly).</title>
        <authorList>
            <consortium name="The Broad Institute Genomics Platform"/>
            <consortium name="The Broad Institute Genome Sequencing Center for Infectious Disease"/>
            <person name="Earl A."/>
            <person name="Russ C."/>
            <person name="Gilmore M."/>
            <person name="Surin D."/>
            <person name="Walker B."/>
            <person name="Young S."/>
            <person name="Zeng Q."/>
            <person name="Gargeya S."/>
            <person name="Fitzgerald M."/>
            <person name="Haas B."/>
            <person name="Abouelleil A."/>
            <person name="Allen A.W."/>
            <person name="Alvarado L."/>
            <person name="Arachchi H.M."/>
            <person name="Berlin A.M."/>
            <person name="Chapman S.B."/>
            <person name="Gainer-Dewar J."/>
            <person name="Goldberg J."/>
            <person name="Griggs A."/>
            <person name="Gujja S."/>
            <person name="Hansen M."/>
            <person name="Howarth C."/>
            <person name="Imamovic A."/>
            <person name="Ireland A."/>
            <person name="Larimer J."/>
            <person name="McCowan C."/>
            <person name="Murphy C."/>
            <person name="Pearson M."/>
            <person name="Poon T.W."/>
            <person name="Priest M."/>
            <person name="Roberts A."/>
            <person name="Saif S."/>
            <person name="Shea T."/>
            <person name="Sisk P."/>
            <person name="Sykes S."/>
            <person name="Wortman J."/>
            <person name="Nusbaum C."/>
            <person name="Birren B."/>
        </authorList>
    </citation>
    <scope>NUCLEOTIDE SEQUENCE [LARGE SCALE GENOMIC DNA]</scope>
    <source>
        <strain evidence="2 3">ATCC 51263</strain>
    </source>
</reference>
<dbReference type="SUPFAM" id="SSF52821">
    <property type="entry name" value="Rhodanese/Cell cycle control phosphatase"/>
    <property type="match status" value="1"/>
</dbReference>
<organism evidence="2 3">
    <name type="scientific">Enterococcus columbae DSM 7374 = ATCC 51263</name>
    <dbReference type="NCBI Taxonomy" id="1121865"/>
    <lineage>
        <taxon>Bacteria</taxon>
        <taxon>Bacillati</taxon>
        <taxon>Bacillota</taxon>
        <taxon>Bacilli</taxon>
        <taxon>Lactobacillales</taxon>
        <taxon>Enterococcaceae</taxon>
        <taxon>Enterococcus</taxon>
    </lineage>
</organism>
<dbReference type="PANTHER" id="PTHR43031">
    <property type="entry name" value="FAD-DEPENDENT OXIDOREDUCTASE"/>
    <property type="match status" value="1"/>
</dbReference>
<dbReference type="PROSITE" id="PS50206">
    <property type="entry name" value="RHODANESE_3"/>
    <property type="match status" value="1"/>
</dbReference>
<dbReference type="CDD" id="cd00158">
    <property type="entry name" value="RHOD"/>
    <property type="match status" value="1"/>
</dbReference>
<dbReference type="STRING" id="1121865.OMW_01906"/>
<dbReference type="InterPro" id="IPR050229">
    <property type="entry name" value="GlpE_sulfurtransferase"/>
</dbReference>
<dbReference type="RefSeq" id="WP_016184012.1">
    <property type="nucleotide sequence ID" value="NZ_JXKI01000027.1"/>
</dbReference>
<dbReference type="EMBL" id="ASWJ01000010">
    <property type="protein sequence ID" value="EOW80133.1"/>
    <property type="molecule type" value="Genomic_DNA"/>
</dbReference>
<evidence type="ECO:0000313" key="2">
    <source>
        <dbReference type="EMBL" id="EOW80133.1"/>
    </source>
</evidence>
<accession>S0KK57</accession>
<evidence type="ECO:0000313" key="3">
    <source>
        <dbReference type="Proteomes" id="UP000014113"/>
    </source>
</evidence>
<sequence length="106" mass="12038">MLTIFKAVPTMTIAELKTSLKNRQMVLLDVRTIQEYRSGHIRGAKNVPLNRINTYQGDKEKLHLIICQSGMRSKQAAKFLQKQGYQVKNIRGGLNRWDGPLVGGKE</sequence>
<dbReference type="AlphaFoldDB" id="S0KK57"/>
<dbReference type="Pfam" id="PF00581">
    <property type="entry name" value="Rhodanese"/>
    <property type="match status" value="1"/>
</dbReference>
<dbReference type="SMART" id="SM00450">
    <property type="entry name" value="RHOD"/>
    <property type="match status" value="1"/>
</dbReference>
<dbReference type="PANTHER" id="PTHR43031:SF17">
    <property type="entry name" value="SULFURTRANSFERASE YTWF-RELATED"/>
    <property type="match status" value="1"/>
</dbReference>
<keyword evidence="3" id="KW-1185">Reference proteome</keyword>